<dbReference type="SUPFAM" id="SSF48403">
    <property type="entry name" value="Ankyrin repeat"/>
    <property type="match status" value="1"/>
</dbReference>
<sequence>MASTKPTQDQIEDAILASRFGDLDDLKAFVDEFGKEALAEGRDERGNSVLHMCCGNGHLDVLEYILPLVPSSLLTATNEAGSPPLHYAIMNNKTECVKKLVELPEEQGGGLPILKQKNANGRDAFLESCWSGEGKEEVSGWIEGYLYRVEGADDEDYEAQAKEVKMEEGDEVVQAEASAVDELAEKAEGLDVKEKEN</sequence>
<dbReference type="InterPro" id="IPR002110">
    <property type="entry name" value="Ankyrin_rpt"/>
</dbReference>
<name>A0A1E3HMG9_9TREE</name>
<reference evidence="1 2" key="1">
    <citation type="submission" date="2016-06" db="EMBL/GenBank/DDBJ databases">
        <title>Evolution of pathogenesis and genome organization in the Tremellales.</title>
        <authorList>
            <person name="Cuomo C."/>
            <person name="Litvintseva A."/>
            <person name="Heitman J."/>
            <person name="Chen Y."/>
            <person name="Sun S."/>
            <person name="Springer D."/>
            <person name="Dromer F."/>
            <person name="Young S."/>
            <person name="Zeng Q."/>
            <person name="Chapman S."/>
            <person name="Gujja S."/>
            <person name="Saif S."/>
            <person name="Birren B."/>
        </authorList>
    </citation>
    <scope>NUCLEOTIDE SEQUENCE [LARGE SCALE GENOMIC DNA]</scope>
    <source>
        <strain evidence="1 2">CBS 6039</strain>
    </source>
</reference>
<keyword evidence="2" id="KW-1185">Reference proteome</keyword>
<dbReference type="EMBL" id="AWGJ01000007">
    <property type="protein sequence ID" value="ODN77540.1"/>
    <property type="molecule type" value="Genomic_DNA"/>
</dbReference>
<proteinExistence type="predicted"/>
<dbReference type="Pfam" id="PF12796">
    <property type="entry name" value="Ank_2"/>
    <property type="match status" value="1"/>
</dbReference>
<dbReference type="Gene3D" id="1.25.40.20">
    <property type="entry name" value="Ankyrin repeat-containing domain"/>
    <property type="match status" value="1"/>
</dbReference>
<accession>A0A1E3HMG9</accession>
<dbReference type="EMBL" id="AWGJ01000007">
    <property type="protein sequence ID" value="ODN77541.1"/>
    <property type="molecule type" value="Genomic_DNA"/>
</dbReference>
<evidence type="ECO:0000313" key="2">
    <source>
        <dbReference type="Proteomes" id="UP000094065"/>
    </source>
</evidence>
<dbReference type="Proteomes" id="UP000094065">
    <property type="component" value="Unassembled WGS sequence"/>
</dbReference>
<dbReference type="InterPro" id="IPR036770">
    <property type="entry name" value="Ankyrin_rpt-contain_sf"/>
</dbReference>
<organism evidence="1 2">
    <name type="scientific">Cryptococcus amylolentus CBS 6039</name>
    <dbReference type="NCBI Taxonomy" id="1295533"/>
    <lineage>
        <taxon>Eukaryota</taxon>
        <taxon>Fungi</taxon>
        <taxon>Dikarya</taxon>
        <taxon>Basidiomycota</taxon>
        <taxon>Agaricomycotina</taxon>
        <taxon>Tremellomycetes</taxon>
        <taxon>Tremellales</taxon>
        <taxon>Cryptococcaceae</taxon>
        <taxon>Cryptococcus</taxon>
    </lineage>
</organism>
<dbReference type="GeneID" id="30156022"/>
<comment type="caution">
    <text evidence="1">The sequence shown here is derived from an EMBL/GenBank/DDBJ whole genome shotgun (WGS) entry which is preliminary data.</text>
</comment>
<protein>
    <submittedName>
        <fullName evidence="1">Uncharacterized protein</fullName>
    </submittedName>
</protein>
<dbReference type="OrthoDB" id="10057496at2759"/>
<dbReference type="RefSeq" id="XP_018992776.1">
    <property type="nucleotide sequence ID" value="XM_019138833.1"/>
</dbReference>
<dbReference type="AlphaFoldDB" id="A0A1E3HMG9"/>
<dbReference type="SMART" id="SM00248">
    <property type="entry name" value="ANK"/>
    <property type="match status" value="2"/>
</dbReference>
<gene>
    <name evidence="1" type="ORF">L202_04713</name>
</gene>
<evidence type="ECO:0000313" key="1">
    <source>
        <dbReference type="EMBL" id="ODN77540.1"/>
    </source>
</evidence>
<dbReference type="RefSeq" id="XP_018992777.1">
    <property type="nucleotide sequence ID" value="XM_019138834.1"/>
</dbReference>
<dbReference type="STRING" id="1295533.A0A1E3HMG9"/>